<protein>
    <submittedName>
        <fullName evidence="2">10164_t:CDS:1</fullName>
    </submittedName>
</protein>
<feature type="coiled-coil region" evidence="1">
    <location>
        <begin position="3"/>
        <end position="30"/>
    </location>
</feature>
<accession>A0ABN7UR95</accession>
<comment type="caution">
    <text evidence="2">The sequence shown here is derived from an EMBL/GenBank/DDBJ whole genome shotgun (WGS) entry which is preliminary data.</text>
</comment>
<organism evidence="2 3">
    <name type="scientific">Gigaspora margarita</name>
    <dbReference type="NCBI Taxonomy" id="4874"/>
    <lineage>
        <taxon>Eukaryota</taxon>
        <taxon>Fungi</taxon>
        <taxon>Fungi incertae sedis</taxon>
        <taxon>Mucoromycota</taxon>
        <taxon>Glomeromycotina</taxon>
        <taxon>Glomeromycetes</taxon>
        <taxon>Diversisporales</taxon>
        <taxon>Gigasporaceae</taxon>
        <taxon>Gigaspora</taxon>
    </lineage>
</organism>
<dbReference type="Proteomes" id="UP000789901">
    <property type="component" value="Unassembled WGS sequence"/>
</dbReference>
<reference evidence="2 3" key="1">
    <citation type="submission" date="2021-06" db="EMBL/GenBank/DDBJ databases">
        <authorList>
            <person name="Kallberg Y."/>
            <person name="Tangrot J."/>
            <person name="Rosling A."/>
        </authorList>
    </citation>
    <scope>NUCLEOTIDE SEQUENCE [LARGE SCALE GENOMIC DNA]</scope>
    <source>
        <strain evidence="2 3">120-4 pot B 10/14</strain>
    </source>
</reference>
<proteinExistence type="predicted"/>
<evidence type="ECO:0000313" key="2">
    <source>
        <dbReference type="EMBL" id="CAG8646795.1"/>
    </source>
</evidence>
<sequence>MANTALETRIEELINELEQLTKTNKELIKSNNAFMIILQITKTKEIFSN</sequence>
<keyword evidence="3" id="KW-1185">Reference proteome</keyword>
<keyword evidence="1" id="KW-0175">Coiled coil</keyword>
<gene>
    <name evidence="2" type="ORF">GMARGA_LOCUS9139</name>
</gene>
<evidence type="ECO:0000313" key="3">
    <source>
        <dbReference type="Proteomes" id="UP000789901"/>
    </source>
</evidence>
<evidence type="ECO:0000256" key="1">
    <source>
        <dbReference type="SAM" id="Coils"/>
    </source>
</evidence>
<dbReference type="EMBL" id="CAJVQB010004830">
    <property type="protein sequence ID" value="CAG8646795.1"/>
    <property type="molecule type" value="Genomic_DNA"/>
</dbReference>
<name>A0ABN7UR95_GIGMA</name>